<dbReference type="Proteomes" id="UP000279446">
    <property type="component" value="Unassembled WGS sequence"/>
</dbReference>
<dbReference type="OrthoDB" id="2842408at2"/>
<sequence length="278" mass="31485">MSRILFWDSGHGYSSQIAASTAITLALQFNQRLLLANEGQFGTGFEEGFPTGANRNDYSPLLEEYGMDALLRLAASKRLTTDNISDYTLSLLRGKLDLVAGCKLRLGGTSAVVEPKREIEEILQVADKYYDFVLLQSTGERGPQQNDYFLKYDGLVAALSQSRTQLDQFFAEQIETPAFAGIPFSLVICHYDSTSRWTIQNIKRRYGCKVPLFGIPYHTGFIDAWNARDILSYFRRYRLLTRRGPEKQELVSSYYELSRNILQLTGSNAWPDRKVKGA</sequence>
<keyword evidence="2" id="KW-1185">Reference proteome</keyword>
<accession>A0A3S1DSJ8</accession>
<dbReference type="AlphaFoldDB" id="A0A3S1DSJ8"/>
<dbReference type="EMBL" id="RZNY01000002">
    <property type="protein sequence ID" value="RUT48125.1"/>
    <property type="molecule type" value="Genomic_DNA"/>
</dbReference>
<protein>
    <submittedName>
        <fullName evidence="1">Uncharacterized protein</fullName>
    </submittedName>
</protein>
<proteinExistence type="predicted"/>
<reference evidence="1 2" key="1">
    <citation type="submission" date="2018-12" db="EMBL/GenBank/DDBJ databases">
        <authorList>
            <person name="Sun L."/>
            <person name="Chen Z."/>
        </authorList>
    </citation>
    <scope>NUCLEOTIDE SEQUENCE [LARGE SCALE GENOMIC DNA]</scope>
    <source>
        <strain evidence="1 2">DSM 15890</strain>
    </source>
</reference>
<dbReference type="RefSeq" id="WP_127190545.1">
    <property type="nucleotide sequence ID" value="NZ_RZNY01000002.1"/>
</dbReference>
<gene>
    <name evidence="1" type="ORF">EJP82_03015</name>
</gene>
<comment type="caution">
    <text evidence="1">The sequence shown here is derived from an EMBL/GenBank/DDBJ whole genome shotgun (WGS) entry which is preliminary data.</text>
</comment>
<organism evidence="1 2">
    <name type="scientific">Paenibacillus anaericanus</name>
    <dbReference type="NCBI Taxonomy" id="170367"/>
    <lineage>
        <taxon>Bacteria</taxon>
        <taxon>Bacillati</taxon>
        <taxon>Bacillota</taxon>
        <taxon>Bacilli</taxon>
        <taxon>Bacillales</taxon>
        <taxon>Paenibacillaceae</taxon>
        <taxon>Paenibacillus</taxon>
    </lineage>
</organism>
<evidence type="ECO:0000313" key="2">
    <source>
        <dbReference type="Proteomes" id="UP000279446"/>
    </source>
</evidence>
<evidence type="ECO:0000313" key="1">
    <source>
        <dbReference type="EMBL" id="RUT48125.1"/>
    </source>
</evidence>
<name>A0A3S1DSJ8_9BACL</name>